<dbReference type="InterPro" id="IPR011005">
    <property type="entry name" value="Dihydropteroate_synth-like_sf"/>
</dbReference>
<accession>A0AAP2DAY5</accession>
<dbReference type="GO" id="GO:0046654">
    <property type="term" value="P:tetrahydrofolate biosynthetic process"/>
    <property type="evidence" value="ECO:0007669"/>
    <property type="project" value="TreeGrafter"/>
</dbReference>
<keyword evidence="5 10" id="KW-0808">Transferase</keyword>
<reference evidence="10 11" key="1">
    <citation type="submission" date="2021-05" db="EMBL/GenBank/DDBJ databases">
        <title>A Polyphasic approach of four new species of the genus Ohtaekwangia: Ohtaekwangia histidinii sp. nov., Ohtaekwangia cretensis sp. nov., Ohtaekwangia indiensis sp. nov., Ohtaekwangia reichenbachii sp. nov. from diverse environment.</title>
        <authorList>
            <person name="Octaviana S."/>
        </authorList>
    </citation>
    <scope>NUCLEOTIDE SEQUENCE [LARGE SCALE GENOMIC DNA]</scope>
    <source>
        <strain evidence="10 11">PWU37</strain>
    </source>
</reference>
<dbReference type="PROSITE" id="PS50972">
    <property type="entry name" value="PTERIN_BINDING"/>
    <property type="match status" value="1"/>
</dbReference>
<evidence type="ECO:0000313" key="10">
    <source>
        <dbReference type="EMBL" id="MBT1687746.1"/>
    </source>
</evidence>
<gene>
    <name evidence="10" type="primary">folP</name>
    <name evidence="10" type="ORF">KK078_14355</name>
</gene>
<dbReference type="GO" id="GO:0046872">
    <property type="term" value="F:metal ion binding"/>
    <property type="evidence" value="ECO:0007669"/>
    <property type="project" value="UniProtKB-KW"/>
</dbReference>
<dbReference type="SUPFAM" id="SSF51717">
    <property type="entry name" value="Dihydropteroate synthetase-like"/>
    <property type="match status" value="1"/>
</dbReference>
<dbReference type="EC" id="2.5.1.15" evidence="4"/>
<dbReference type="Gene3D" id="3.20.20.20">
    <property type="entry name" value="Dihydropteroate synthase-like"/>
    <property type="match status" value="1"/>
</dbReference>
<evidence type="ECO:0000256" key="4">
    <source>
        <dbReference type="ARBA" id="ARBA00012458"/>
    </source>
</evidence>
<comment type="cofactor">
    <cofactor evidence="2">
        <name>Mg(2+)</name>
        <dbReference type="ChEBI" id="CHEBI:18420"/>
    </cofactor>
</comment>
<comment type="pathway">
    <text evidence="3">Cofactor biosynthesis; tetrahydrofolate biosynthesis; 7,8-dihydrofolate from 2-amino-4-hydroxy-6-hydroxymethyl-7,8-dihydropteridine diphosphate and 4-aminobenzoate: step 1/2.</text>
</comment>
<evidence type="ECO:0000256" key="3">
    <source>
        <dbReference type="ARBA" id="ARBA00004763"/>
    </source>
</evidence>
<keyword evidence="11" id="KW-1185">Reference proteome</keyword>
<organism evidence="10 11">
    <name type="scientific">Dawidia soli</name>
    <dbReference type="NCBI Taxonomy" id="2782352"/>
    <lineage>
        <taxon>Bacteria</taxon>
        <taxon>Pseudomonadati</taxon>
        <taxon>Bacteroidota</taxon>
        <taxon>Cytophagia</taxon>
        <taxon>Cytophagales</taxon>
        <taxon>Chryseotaleaceae</taxon>
        <taxon>Dawidia</taxon>
    </lineage>
</organism>
<comment type="caution">
    <text evidence="10">The sequence shown here is derived from an EMBL/GenBank/DDBJ whole genome shotgun (WGS) entry which is preliminary data.</text>
</comment>
<evidence type="ECO:0000256" key="1">
    <source>
        <dbReference type="ARBA" id="ARBA00000012"/>
    </source>
</evidence>
<sequence>MKSVFENEFFSSNRTLHCGGRLVDLQTPRVMGILNVTPDSFFAGSRYSSLDQLQAEAGRMLEAGATFLDIGGYSTRPGAADITVAEEVQRVVPAIRAILTAFPGALISIDTFRSEVAAEAVAAGAHLVNDVSGGTLDAAMFDTVARLQVPYVLMHMRGTPQTMTTQTHYADLLKEVLDFLHQALSALRQRGVKDVIIDPGFGFAKTPTQNFELLQHFGHFRVLGCPVLAGLSRKSMIWRTLEQRPEDALNGTTVLNTIALMKGAGILRVHDVHEAVEAVKLVMLTDRSSAQKSVV</sequence>
<evidence type="ECO:0000313" key="11">
    <source>
        <dbReference type="Proteomes" id="UP001319180"/>
    </source>
</evidence>
<keyword evidence="6" id="KW-0479">Metal-binding</keyword>
<dbReference type="RefSeq" id="WP_254090975.1">
    <property type="nucleotide sequence ID" value="NZ_JAHESC010000019.1"/>
</dbReference>
<dbReference type="Pfam" id="PF00809">
    <property type="entry name" value="Pterin_bind"/>
    <property type="match status" value="1"/>
</dbReference>
<evidence type="ECO:0000256" key="2">
    <source>
        <dbReference type="ARBA" id="ARBA00001946"/>
    </source>
</evidence>
<dbReference type="EMBL" id="JAHESC010000019">
    <property type="protein sequence ID" value="MBT1687746.1"/>
    <property type="molecule type" value="Genomic_DNA"/>
</dbReference>
<dbReference type="InterPro" id="IPR006390">
    <property type="entry name" value="DHP_synth_dom"/>
</dbReference>
<dbReference type="GO" id="GO:0005829">
    <property type="term" value="C:cytosol"/>
    <property type="evidence" value="ECO:0007669"/>
    <property type="project" value="TreeGrafter"/>
</dbReference>
<evidence type="ECO:0000256" key="6">
    <source>
        <dbReference type="ARBA" id="ARBA00022723"/>
    </source>
</evidence>
<proteinExistence type="predicted"/>
<comment type="catalytic activity">
    <reaction evidence="1">
        <text>(7,8-dihydropterin-6-yl)methyl diphosphate + 4-aminobenzoate = 7,8-dihydropteroate + diphosphate</text>
        <dbReference type="Rhea" id="RHEA:19949"/>
        <dbReference type="ChEBI" id="CHEBI:17836"/>
        <dbReference type="ChEBI" id="CHEBI:17839"/>
        <dbReference type="ChEBI" id="CHEBI:33019"/>
        <dbReference type="ChEBI" id="CHEBI:72950"/>
        <dbReference type="EC" id="2.5.1.15"/>
    </reaction>
</comment>
<dbReference type="GO" id="GO:0004156">
    <property type="term" value="F:dihydropteroate synthase activity"/>
    <property type="evidence" value="ECO:0007669"/>
    <property type="project" value="UniProtKB-EC"/>
</dbReference>
<evidence type="ECO:0000256" key="5">
    <source>
        <dbReference type="ARBA" id="ARBA00022679"/>
    </source>
</evidence>
<keyword evidence="7" id="KW-0460">Magnesium</keyword>
<dbReference type="AlphaFoldDB" id="A0AAP2DAY5"/>
<keyword evidence="8" id="KW-0289">Folate biosynthesis</keyword>
<evidence type="ECO:0000259" key="9">
    <source>
        <dbReference type="PROSITE" id="PS50972"/>
    </source>
</evidence>
<dbReference type="PANTHER" id="PTHR20941">
    <property type="entry name" value="FOLATE SYNTHESIS PROTEINS"/>
    <property type="match status" value="1"/>
</dbReference>
<dbReference type="InterPro" id="IPR045031">
    <property type="entry name" value="DHP_synth-like"/>
</dbReference>
<dbReference type="InterPro" id="IPR000489">
    <property type="entry name" value="Pterin-binding_dom"/>
</dbReference>
<dbReference type="CDD" id="cd00739">
    <property type="entry name" value="DHPS"/>
    <property type="match status" value="1"/>
</dbReference>
<evidence type="ECO:0000256" key="7">
    <source>
        <dbReference type="ARBA" id="ARBA00022842"/>
    </source>
</evidence>
<name>A0AAP2DAY5_9BACT</name>
<protein>
    <recommendedName>
        <fullName evidence="4">dihydropteroate synthase</fullName>
        <ecNumber evidence="4">2.5.1.15</ecNumber>
    </recommendedName>
</protein>
<dbReference type="NCBIfam" id="TIGR01496">
    <property type="entry name" value="DHPS"/>
    <property type="match status" value="1"/>
</dbReference>
<dbReference type="PANTHER" id="PTHR20941:SF1">
    <property type="entry name" value="FOLIC ACID SYNTHESIS PROTEIN FOL1"/>
    <property type="match status" value="1"/>
</dbReference>
<feature type="domain" description="Pterin-binding" evidence="9">
    <location>
        <begin position="28"/>
        <end position="280"/>
    </location>
</feature>
<evidence type="ECO:0000256" key="8">
    <source>
        <dbReference type="ARBA" id="ARBA00022909"/>
    </source>
</evidence>
<dbReference type="GO" id="GO:0046656">
    <property type="term" value="P:folic acid biosynthetic process"/>
    <property type="evidence" value="ECO:0007669"/>
    <property type="project" value="UniProtKB-KW"/>
</dbReference>
<dbReference type="Proteomes" id="UP001319180">
    <property type="component" value="Unassembled WGS sequence"/>
</dbReference>